<feature type="compositionally biased region" description="Basic and acidic residues" evidence="2">
    <location>
        <begin position="410"/>
        <end position="423"/>
    </location>
</feature>
<feature type="region of interest" description="Disordered" evidence="2">
    <location>
        <begin position="363"/>
        <end position="391"/>
    </location>
</feature>
<feature type="region of interest" description="Disordered" evidence="2">
    <location>
        <begin position="515"/>
        <end position="585"/>
    </location>
</feature>
<evidence type="ECO:0000256" key="2">
    <source>
        <dbReference type="SAM" id="MobiDB-lite"/>
    </source>
</evidence>
<feature type="compositionally biased region" description="Basic and acidic residues" evidence="2">
    <location>
        <begin position="369"/>
        <end position="384"/>
    </location>
</feature>
<gene>
    <name evidence="3" type="ORF">HDU87_000226</name>
</gene>
<feature type="region of interest" description="Disordered" evidence="2">
    <location>
        <begin position="410"/>
        <end position="462"/>
    </location>
</feature>
<dbReference type="PROSITE" id="PS50096">
    <property type="entry name" value="IQ"/>
    <property type="match status" value="1"/>
</dbReference>
<feature type="compositionally biased region" description="Basic and acidic residues" evidence="2">
    <location>
        <begin position="431"/>
        <end position="444"/>
    </location>
</feature>
<feature type="compositionally biased region" description="Low complexity" evidence="2">
    <location>
        <begin position="45"/>
        <end position="71"/>
    </location>
</feature>
<feature type="compositionally biased region" description="Pro residues" evidence="2">
    <location>
        <begin position="571"/>
        <end position="582"/>
    </location>
</feature>
<evidence type="ECO:0000256" key="1">
    <source>
        <dbReference type="SAM" id="Coils"/>
    </source>
</evidence>
<dbReference type="Pfam" id="PF00612">
    <property type="entry name" value="IQ"/>
    <property type="match status" value="1"/>
</dbReference>
<dbReference type="SUPFAM" id="SSF57997">
    <property type="entry name" value="Tropomyosin"/>
    <property type="match status" value="1"/>
</dbReference>
<dbReference type="EMBL" id="JADGJQ010000001">
    <property type="protein sequence ID" value="KAJ3185603.1"/>
    <property type="molecule type" value="Genomic_DNA"/>
</dbReference>
<protein>
    <submittedName>
        <fullName evidence="3">Uncharacterized protein</fullName>
    </submittedName>
</protein>
<name>A0AAD5TUE3_9FUNG</name>
<sequence>MRNSPTAVVGARPHASSSPRKKTGHISALSSELVNTYKVAPFVPTRPRSSPSSARTARSAHSSSSAATTTTATCFREPEALQQDLHTARAQINELVYERKVLKTKTCALEEELRKMDARYEELLSINTIRNLRLALKNLTRRSKEQEKEIAELKESTRFNKLYLKEQECIALFQETLKLRHALSNTRTATTPTMAKPEAEAELDALQHKLAAEEQERKLLEGTCRKLQSDNAALTTQLGEAESKRRLSQLVLDEAEHRWRSDGERERTALRSTIQELETRLERMKIEHGETESERRDADTKLMRELTNVWTELDAKKQAAAKLEGKVKELERLLEISGRRGDELEVQLGSWRTEVEELVSALESAQEQLSERQRQRDERAHSDTSEVDQLKSALATAKIQLDEHIRRAEAERAKQAQEAEDAARALAHAESQVEEHQRQHEETSQIRANEVNEAASLSQQSDKYRQDLEEMRQRNEELETLVKTLRTAAAAEESTTTYSPKRSASVQSLKNVVVTNTSSPPLPPPPSSSSSSSSRSGSRSRVNVSVPVKKATATATAAAAQEEALPHNADDPPPAPAAVPPPQEDDFRVHHLSRAVSTEFFEKQVQVDAAIAIQAAARGYLVRRSLPPAYKRRRHAPTPSIALEPADA</sequence>
<feature type="region of interest" description="Disordered" evidence="2">
    <location>
        <begin position="1"/>
        <end position="27"/>
    </location>
</feature>
<evidence type="ECO:0000313" key="4">
    <source>
        <dbReference type="Proteomes" id="UP001212152"/>
    </source>
</evidence>
<organism evidence="3 4">
    <name type="scientific">Geranomyces variabilis</name>
    <dbReference type="NCBI Taxonomy" id="109894"/>
    <lineage>
        <taxon>Eukaryota</taxon>
        <taxon>Fungi</taxon>
        <taxon>Fungi incertae sedis</taxon>
        <taxon>Chytridiomycota</taxon>
        <taxon>Chytridiomycota incertae sedis</taxon>
        <taxon>Chytridiomycetes</taxon>
        <taxon>Spizellomycetales</taxon>
        <taxon>Powellomycetaceae</taxon>
        <taxon>Geranomyces</taxon>
    </lineage>
</organism>
<proteinExistence type="predicted"/>
<comment type="caution">
    <text evidence="3">The sequence shown here is derived from an EMBL/GenBank/DDBJ whole genome shotgun (WGS) entry which is preliminary data.</text>
</comment>
<feature type="coiled-coil region" evidence="1">
    <location>
        <begin position="129"/>
        <end position="156"/>
    </location>
</feature>
<feature type="compositionally biased region" description="Low complexity" evidence="2">
    <location>
        <begin position="528"/>
        <end position="560"/>
    </location>
</feature>
<keyword evidence="1" id="KW-0175">Coiled coil</keyword>
<reference evidence="3" key="1">
    <citation type="submission" date="2020-05" db="EMBL/GenBank/DDBJ databases">
        <title>Phylogenomic resolution of chytrid fungi.</title>
        <authorList>
            <person name="Stajich J.E."/>
            <person name="Amses K."/>
            <person name="Simmons R."/>
            <person name="Seto K."/>
            <person name="Myers J."/>
            <person name="Bonds A."/>
            <person name="Quandt C.A."/>
            <person name="Barry K."/>
            <person name="Liu P."/>
            <person name="Grigoriev I."/>
            <person name="Longcore J.E."/>
            <person name="James T.Y."/>
        </authorList>
    </citation>
    <scope>NUCLEOTIDE SEQUENCE</scope>
    <source>
        <strain evidence="3">JEL0379</strain>
    </source>
</reference>
<accession>A0AAD5TUE3</accession>
<feature type="region of interest" description="Disordered" evidence="2">
    <location>
        <begin position="627"/>
        <end position="648"/>
    </location>
</feature>
<keyword evidence="4" id="KW-1185">Reference proteome</keyword>
<dbReference type="AlphaFoldDB" id="A0AAD5TUE3"/>
<evidence type="ECO:0000313" key="3">
    <source>
        <dbReference type="EMBL" id="KAJ3185603.1"/>
    </source>
</evidence>
<feature type="region of interest" description="Disordered" evidence="2">
    <location>
        <begin position="42"/>
        <end position="71"/>
    </location>
</feature>
<dbReference type="InterPro" id="IPR000048">
    <property type="entry name" value="IQ_motif_EF-hand-BS"/>
</dbReference>
<dbReference type="Proteomes" id="UP001212152">
    <property type="component" value="Unassembled WGS sequence"/>
</dbReference>